<evidence type="ECO:0000256" key="1">
    <source>
        <dbReference type="ARBA" id="ARBA00005915"/>
    </source>
</evidence>
<keyword evidence="5" id="KW-0269">Exonuclease</keyword>
<evidence type="ECO:0000259" key="6">
    <source>
        <dbReference type="Pfam" id="PF01368"/>
    </source>
</evidence>
<comment type="similarity">
    <text evidence="1">Belongs to the RecJ family.</text>
</comment>
<feature type="domain" description="RecJ OB" evidence="8">
    <location>
        <begin position="444"/>
        <end position="545"/>
    </location>
</feature>
<dbReference type="InterPro" id="IPR041122">
    <property type="entry name" value="RecJ_OB"/>
</dbReference>
<keyword evidence="4" id="KW-0378">Hydrolase</keyword>
<dbReference type="Proteomes" id="UP000429958">
    <property type="component" value="Unassembled WGS sequence"/>
</dbReference>
<dbReference type="GO" id="GO:0003676">
    <property type="term" value="F:nucleic acid binding"/>
    <property type="evidence" value="ECO:0007669"/>
    <property type="project" value="InterPro"/>
</dbReference>
<evidence type="ECO:0000256" key="2">
    <source>
        <dbReference type="ARBA" id="ARBA00019841"/>
    </source>
</evidence>
<dbReference type="SUPFAM" id="SSF64182">
    <property type="entry name" value="DHH phosphoesterases"/>
    <property type="match status" value="1"/>
</dbReference>
<keyword evidence="3" id="KW-0540">Nuclease</keyword>
<proteinExistence type="inferred from homology"/>
<gene>
    <name evidence="9" type="ORF">FYJ39_16050</name>
</gene>
<dbReference type="Pfam" id="PF01368">
    <property type="entry name" value="DHH"/>
    <property type="match status" value="1"/>
</dbReference>
<accession>A0A7X2NN96</accession>
<evidence type="ECO:0000313" key="10">
    <source>
        <dbReference type="Proteomes" id="UP000429958"/>
    </source>
</evidence>
<sequence>MRKGKEMVTKRNADLHSIQDVVCANTGMSVEELLNDQQSYPIDNLQSAAIILRDAVRSGKTIYIMGDYDVDGICASSILFMGLNSVNANVVVKLPKRFSEGYGLKAEAVEACEDGQVLITVDNGIASIDAIKKAKEKGMTVIVTDHHLPIMDEKTNQPILPEADVIIDPNAIPDSAAFNGYCGAGLAYRLCRFMLGTKHWLMPKLLSFAAIATVADSVPLIKDNRLLVKYGLQAMIDRRGNTKGLYALLCELNLDKYITAENIGFKLAPVLNAPGRLRDDGAMDAFHLLTFEGRYDDAKSMAQALMQDNQTRRELSDTWTKKVIDSIEENGMQDDYPLVAYEKEIPEGIIGIVAGRVAEKFHAPCFLLGESATTGIAKGSSRSDGVCNLKALLDDHKDFLISYGGHAPAAGLKLFTEHIAEFRSALLRDMHGKRPSSLVEKDEYDLKISTNDIESTMKELQKFAPYGEGNPMPVFYLEDLTLVPVGTEYFKLISDGRGVKLLSPNVEAVKFDGGEEYVELGKPRHVSLLGTLSVHHFMGKFKNQMEYFKIYPSKSTARTSPLARALANRAVGRYKN</sequence>
<dbReference type="AlphaFoldDB" id="A0A7X2NN96"/>
<dbReference type="PANTHER" id="PTHR30255">
    <property type="entry name" value="SINGLE-STRANDED-DNA-SPECIFIC EXONUCLEASE RECJ"/>
    <property type="match status" value="1"/>
</dbReference>
<evidence type="ECO:0000256" key="4">
    <source>
        <dbReference type="ARBA" id="ARBA00022801"/>
    </source>
</evidence>
<organism evidence="9 10">
    <name type="scientific">Clostridium porci</name>
    <dbReference type="NCBI Taxonomy" id="2605778"/>
    <lineage>
        <taxon>Bacteria</taxon>
        <taxon>Bacillati</taxon>
        <taxon>Bacillota</taxon>
        <taxon>Clostridia</taxon>
        <taxon>Eubacteriales</taxon>
        <taxon>Clostridiaceae</taxon>
        <taxon>Clostridium</taxon>
    </lineage>
</organism>
<protein>
    <recommendedName>
        <fullName evidence="2">Single-stranded-DNA-specific exonuclease RecJ</fullName>
    </recommendedName>
</protein>
<dbReference type="InterPro" id="IPR003156">
    <property type="entry name" value="DHHA1_dom"/>
</dbReference>
<reference evidence="9 10" key="1">
    <citation type="submission" date="2019-08" db="EMBL/GenBank/DDBJ databases">
        <title>In-depth cultivation of the pig gut microbiome towards novel bacterial diversity and tailored functional studies.</title>
        <authorList>
            <person name="Wylensek D."/>
            <person name="Hitch T.C.A."/>
            <person name="Clavel T."/>
        </authorList>
    </citation>
    <scope>NUCLEOTIDE SEQUENCE [LARGE SCALE GENOMIC DNA]</scope>
    <source>
        <strain evidence="9 10">WCA-389-WT-23D1</strain>
    </source>
</reference>
<dbReference type="Gene3D" id="3.10.310.30">
    <property type="match status" value="1"/>
</dbReference>
<evidence type="ECO:0000256" key="5">
    <source>
        <dbReference type="ARBA" id="ARBA00022839"/>
    </source>
</evidence>
<evidence type="ECO:0000259" key="7">
    <source>
        <dbReference type="Pfam" id="PF02272"/>
    </source>
</evidence>
<dbReference type="Gene3D" id="3.90.1640.30">
    <property type="match status" value="1"/>
</dbReference>
<feature type="domain" description="DDH" evidence="6">
    <location>
        <begin position="61"/>
        <end position="213"/>
    </location>
</feature>
<evidence type="ECO:0000259" key="8">
    <source>
        <dbReference type="Pfam" id="PF17768"/>
    </source>
</evidence>
<dbReference type="Pfam" id="PF17768">
    <property type="entry name" value="RecJ_OB"/>
    <property type="match status" value="1"/>
</dbReference>
<dbReference type="InterPro" id="IPR038763">
    <property type="entry name" value="DHH_sf"/>
</dbReference>
<evidence type="ECO:0000313" key="9">
    <source>
        <dbReference type="EMBL" id="MSS38027.1"/>
    </source>
</evidence>
<comment type="caution">
    <text evidence="9">The sequence shown here is derived from an EMBL/GenBank/DDBJ whole genome shotgun (WGS) entry which is preliminary data.</text>
</comment>
<dbReference type="EMBL" id="VUMD01000017">
    <property type="protein sequence ID" value="MSS38027.1"/>
    <property type="molecule type" value="Genomic_DNA"/>
</dbReference>
<evidence type="ECO:0000256" key="3">
    <source>
        <dbReference type="ARBA" id="ARBA00022722"/>
    </source>
</evidence>
<keyword evidence="10" id="KW-1185">Reference proteome</keyword>
<feature type="domain" description="DHHA1" evidence="7">
    <location>
        <begin position="338"/>
        <end position="426"/>
    </location>
</feature>
<name>A0A7X2NN96_9CLOT</name>
<dbReference type="InterPro" id="IPR051673">
    <property type="entry name" value="SSDNA_exonuclease_RecJ"/>
</dbReference>
<dbReference type="Pfam" id="PF02272">
    <property type="entry name" value="DHHA1"/>
    <property type="match status" value="1"/>
</dbReference>
<dbReference type="InterPro" id="IPR001667">
    <property type="entry name" value="DDH_dom"/>
</dbReference>
<dbReference type="GO" id="GO:0004527">
    <property type="term" value="F:exonuclease activity"/>
    <property type="evidence" value="ECO:0007669"/>
    <property type="project" value="UniProtKB-KW"/>
</dbReference>
<dbReference type="PANTHER" id="PTHR30255:SF2">
    <property type="entry name" value="SINGLE-STRANDED-DNA-SPECIFIC EXONUCLEASE RECJ"/>
    <property type="match status" value="1"/>
</dbReference>